<reference evidence="1 2" key="1">
    <citation type="journal article" date="2014" name="J. Virol.">
        <title>Molecular characterization of a lizard adenovirus reveals the first atadenovirus with two fiber genes and the first adenovirus with either one short or three long fibers per penton.</title>
        <authorList>
            <person name="Penzes J.J."/>
            <person name="Menendez-Conejero R."/>
            <person name="Condezo G.N."/>
            <person name="Ball I."/>
            <person name="Papp T."/>
            <person name="Doszpoly A."/>
            <person name="Paradela A."/>
            <person name="Perez-Berna A.J."/>
            <person name="Lopez-Sanz M."/>
            <person name="Nguyen T.H."/>
            <person name="van Raaij M.J."/>
            <person name="Marschang R.E."/>
            <person name="Harrach B."/>
            <person name="Benko M."/>
            <person name="San Martin C."/>
        </authorList>
    </citation>
    <scope>NUCLEOTIDE SEQUENCE [LARGE SCALE GENOMIC DNA]</scope>
    <source>
        <strain evidence="1">23-06</strain>
    </source>
</reference>
<accession>A0A076FYX0</accession>
<evidence type="ECO:0000313" key="1">
    <source>
        <dbReference type="EMBL" id="AII22586.1"/>
    </source>
</evidence>
<dbReference type="RefSeq" id="YP_009051677.1">
    <property type="nucleotide sequence ID" value="NC_024684.1"/>
</dbReference>
<dbReference type="EMBL" id="KJ156523">
    <property type="protein sequence ID" value="AII22586.1"/>
    <property type="molecule type" value="Genomic_DNA"/>
</dbReference>
<dbReference type="KEGG" id="vg:20041333"/>
<sequence length="415" mass="47623">MWRFFLCSLFLVSAGEVEYRKCVRGVNCLLSCPWADALWTEWENSTQSWKNVSVGAEFDYTKWVLGEVKLRCSSLNESIDFSLLLVRQPYVNIVTKKLETGGHNVSFNLECSYTEGEKVSWSFEENMFATYVVVDKNSIYGVLPLNEERVTVYCSVYVYPYRYRSYGLDISLSGGRHKERCGQDSEGKYYLMNFVGKPAKEEVQTAQVNQGSYDFKWLTVEGLPSYIRFFWNEGSPNYTVQIYKLGEPEKLIAAENGTCQSYLQERSVSCASDYFGFKPVLADAGSYEARKGLQKIPFSLSVHRKLVFEVMVYFYGENIMRFACRHRGGSLQWGYGWRVIGQYHSKEQIFWGRLIVHCPCYQTVYPSHGATGYPTCRFRVSCFGSNEFGTFTSAEVLIDNYYIASKNSAAARSEL</sequence>
<name>A0A076FYX0_9ADEN</name>
<dbReference type="GeneID" id="20041333"/>
<dbReference type="Proteomes" id="UP000133496">
    <property type="component" value="Segment"/>
</dbReference>
<proteinExistence type="predicted"/>
<evidence type="ECO:0000313" key="2">
    <source>
        <dbReference type="Proteomes" id="UP000133496"/>
    </source>
</evidence>
<organism evidence="1 2">
    <name type="scientific">Lizard adenovirus 2</name>
    <dbReference type="NCBI Taxonomy" id="874272"/>
    <lineage>
        <taxon>Viruses</taxon>
        <taxon>Varidnaviria</taxon>
        <taxon>Bamfordvirae</taxon>
        <taxon>Preplasmiviricota</taxon>
        <taxon>Polisuviricotina</taxon>
        <taxon>Pharingeaviricetes</taxon>
        <taxon>Rowavirales</taxon>
        <taxon>Adenoviridae</taxon>
        <taxon>Barthadenovirus</taxon>
        <taxon>Barthadenovirus lacertae</taxon>
        <taxon>Lizard atadenovirus A</taxon>
    </lineage>
</organism>
<protein>
    <submittedName>
        <fullName evidence="1">Protein ORF5</fullName>
    </submittedName>
</protein>
<keyword evidence="2" id="KW-1185">Reference proteome</keyword>